<evidence type="ECO:0000256" key="5">
    <source>
        <dbReference type="PROSITE-ProRule" id="PRU01248"/>
    </source>
</evidence>
<name>A0A5B7X5H7_9FLAO</name>
<dbReference type="Pfam" id="PF13495">
    <property type="entry name" value="Phage_int_SAM_4"/>
    <property type="match status" value="1"/>
</dbReference>
<dbReference type="InterPro" id="IPR002104">
    <property type="entry name" value="Integrase_catalytic"/>
</dbReference>
<proteinExistence type="inferred from homology"/>
<dbReference type="InterPro" id="IPR044068">
    <property type="entry name" value="CB"/>
</dbReference>
<dbReference type="GO" id="GO:0003677">
    <property type="term" value="F:DNA binding"/>
    <property type="evidence" value="ECO:0007669"/>
    <property type="project" value="UniProtKB-UniRule"/>
</dbReference>
<evidence type="ECO:0000256" key="1">
    <source>
        <dbReference type="ARBA" id="ARBA00008857"/>
    </source>
</evidence>
<keyword evidence="9" id="KW-1185">Reference proteome</keyword>
<dbReference type="InterPro" id="IPR050090">
    <property type="entry name" value="Tyrosine_recombinase_XerCD"/>
</dbReference>
<dbReference type="OrthoDB" id="9801717at2"/>
<dbReference type="GO" id="GO:0006310">
    <property type="term" value="P:DNA recombination"/>
    <property type="evidence" value="ECO:0007669"/>
    <property type="project" value="UniProtKB-KW"/>
</dbReference>
<sequence length="375" mass="43774">MEKKYITLKHLLIGKQKCIGLQFYTDKVLDALVKDLPGVQWSQEFNMNFIPNTPGNLKLIYSHFRGVAWVNSNYFFPKSAFGRQNEEFDVHWFRNRKPVEGVRSCPESYLSKLELKCYANSTVRTYISCFEAFINHYKDRELADLDENDIRMYLQKLIRNKASHSHVNQAINSIKFYYEVVLEMPNRFYAIERPRVEEKLPQVLAKEEVHAIIANTNNLKHKCIVSLLYSAGLRRNEVLNLKPTDIDGKRMLIRVKSGKGNKDRYTLLSETLLKELREYYLKWRPSVFLFEGPLRSRYSPESVACIVKNAAKKAKIKKNVTPHMLRHSFATHLLESGTDIRYIQVLLGHKSTKTTEIYTHVATNVFFNIKNPLDS</sequence>
<evidence type="ECO:0000259" key="6">
    <source>
        <dbReference type="PROSITE" id="PS51898"/>
    </source>
</evidence>
<dbReference type="PROSITE" id="PS51900">
    <property type="entry name" value="CB"/>
    <property type="match status" value="1"/>
</dbReference>
<dbReference type="RefSeq" id="WP_139067312.1">
    <property type="nucleotide sequence ID" value="NZ_CP040812.1"/>
</dbReference>
<feature type="domain" description="Tyr recombinase" evidence="6">
    <location>
        <begin position="199"/>
        <end position="371"/>
    </location>
</feature>
<dbReference type="Gene3D" id="1.10.150.130">
    <property type="match status" value="1"/>
</dbReference>
<dbReference type="PANTHER" id="PTHR30349">
    <property type="entry name" value="PHAGE INTEGRASE-RELATED"/>
    <property type="match status" value="1"/>
</dbReference>
<dbReference type="Gene3D" id="1.10.443.10">
    <property type="entry name" value="Intergrase catalytic core"/>
    <property type="match status" value="1"/>
</dbReference>
<accession>A0A5B7X5H7</accession>
<protein>
    <submittedName>
        <fullName evidence="8">Recombinase</fullName>
    </submittedName>
</protein>
<evidence type="ECO:0000313" key="8">
    <source>
        <dbReference type="EMBL" id="QCY70744.1"/>
    </source>
</evidence>
<dbReference type="AlphaFoldDB" id="A0A5B7X5H7"/>
<dbReference type="PROSITE" id="PS51898">
    <property type="entry name" value="TYR_RECOMBINASE"/>
    <property type="match status" value="1"/>
</dbReference>
<dbReference type="InterPro" id="IPR004107">
    <property type="entry name" value="Integrase_SAM-like_N"/>
</dbReference>
<dbReference type="PANTHER" id="PTHR30349:SF64">
    <property type="entry name" value="PROPHAGE INTEGRASE INTD-RELATED"/>
    <property type="match status" value="1"/>
</dbReference>
<keyword evidence="4" id="KW-0233">DNA recombination</keyword>
<dbReference type="InterPro" id="IPR011010">
    <property type="entry name" value="DNA_brk_join_enz"/>
</dbReference>
<feature type="domain" description="Core-binding (CB)" evidence="7">
    <location>
        <begin position="100"/>
        <end position="182"/>
    </location>
</feature>
<keyword evidence="2" id="KW-0229">DNA integration</keyword>
<dbReference type="InterPro" id="IPR010998">
    <property type="entry name" value="Integrase_recombinase_N"/>
</dbReference>
<dbReference type="Proteomes" id="UP000309016">
    <property type="component" value="Chromosome"/>
</dbReference>
<reference evidence="8 9" key="1">
    <citation type="submission" date="2019-06" db="EMBL/GenBank/DDBJ databases">
        <title>Complete genome sequence of Antarcticibacterium flavum KCTC 52984T from an Antarctic marine sediment.</title>
        <authorList>
            <person name="Lee Y.M."/>
            <person name="Shin S.C."/>
        </authorList>
    </citation>
    <scope>NUCLEOTIDE SEQUENCE [LARGE SCALE GENOMIC DNA]</scope>
    <source>
        <strain evidence="8 9">KCTC 52984</strain>
    </source>
</reference>
<comment type="similarity">
    <text evidence="1">Belongs to the 'phage' integrase family.</text>
</comment>
<evidence type="ECO:0000256" key="2">
    <source>
        <dbReference type="ARBA" id="ARBA00022908"/>
    </source>
</evidence>
<keyword evidence="3 5" id="KW-0238">DNA-binding</keyword>
<dbReference type="EMBL" id="CP040812">
    <property type="protein sequence ID" value="QCY70744.1"/>
    <property type="molecule type" value="Genomic_DNA"/>
</dbReference>
<dbReference type="NCBIfam" id="NF040815">
    <property type="entry name" value="recomb_XerA_Arch"/>
    <property type="match status" value="1"/>
</dbReference>
<evidence type="ECO:0000313" key="9">
    <source>
        <dbReference type="Proteomes" id="UP000309016"/>
    </source>
</evidence>
<dbReference type="InterPro" id="IPR013762">
    <property type="entry name" value="Integrase-like_cat_sf"/>
</dbReference>
<dbReference type="Pfam" id="PF00589">
    <property type="entry name" value="Phage_integrase"/>
    <property type="match status" value="1"/>
</dbReference>
<organism evidence="8 9">
    <name type="scientific">Antarcticibacterium flavum</name>
    <dbReference type="NCBI Taxonomy" id="2058175"/>
    <lineage>
        <taxon>Bacteria</taxon>
        <taxon>Pseudomonadati</taxon>
        <taxon>Bacteroidota</taxon>
        <taxon>Flavobacteriia</taxon>
        <taxon>Flavobacteriales</taxon>
        <taxon>Flavobacteriaceae</taxon>
        <taxon>Antarcticibacterium</taxon>
    </lineage>
</organism>
<gene>
    <name evidence="8" type="ORF">FHG64_15840</name>
</gene>
<dbReference type="KEGG" id="afla:FHG64_15840"/>
<evidence type="ECO:0000256" key="3">
    <source>
        <dbReference type="ARBA" id="ARBA00023125"/>
    </source>
</evidence>
<evidence type="ECO:0000256" key="4">
    <source>
        <dbReference type="ARBA" id="ARBA00023172"/>
    </source>
</evidence>
<dbReference type="GO" id="GO:0015074">
    <property type="term" value="P:DNA integration"/>
    <property type="evidence" value="ECO:0007669"/>
    <property type="project" value="UniProtKB-KW"/>
</dbReference>
<evidence type="ECO:0000259" key="7">
    <source>
        <dbReference type="PROSITE" id="PS51900"/>
    </source>
</evidence>
<dbReference type="SUPFAM" id="SSF56349">
    <property type="entry name" value="DNA breaking-rejoining enzymes"/>
    <property type="match status" value="1"/>
</dbReference>